<protein>
    <submittedName>
        <fullName evidence="3">Uncharacterized protein LOC103510933</fullName>
    </submittedName>
</protein>
<proteinExistence type="predicted"/>
<gene>
    <name evidence="3" type="primary">LOC103510933</name>
</gene>
<feature type="compositionally biased region" description="Polar residues" evidence="1">
    <location>
        <begin position="233"/>
        <end position="257"/>
    </location>
</feature>
<dbReference type="Gene3D" id="1.10.510.10">
    <property type="entry name" value="Transferase(Phosphotransferase) domain 1"/>
    <property type="match status" value="1"/>
</dbReference>
<dbReference type="Proteomes" id="UP000079169">
    <property type="component" value="Unplaced"/>
</dbReference>
<keyword evidence="2" id="KW-1185">Reference proteome</keyword>
<feature type="region of interest" description="Disordered" evidence="1">
    <location>
        <begin position="210"/>
        <end position="257"/>
    </location>
</feature>
<dbReference type="RefSeq" id="XP_026680652.1">
    <property type="nucleotide sequence ID" value="XM_026824851.1"/>
</dbReference>
<accession>A0A3Q0IWL7</accession>
<dbReference type="STRING" id="121845.A0A3Q0IWL7"/>
<dbReference type="SUPFAM" id="SSF56112">
    <property type="entry name" value="Protein kinase-like (PK-like)"/>
    <property type="match status" value="1"/>
</dbReference>
<feature type="compositionally biased region" description="Low complexity" evidence="1">
    <location>
        <begin position="220"/>
        <end position="232"/>
    </location>
</feature>
<evidence type="ECO:0000313" key="3">
    <source>
        <dbReference type="RefSeq" id="XP_026680652.1"/>
    </source>
</evidence>
<evidence type="ECO:0000256" key="1">
    <source>
        <dbReference type="SAM" id="MobiDB-lite"/>
    </source>
</evidence>
<evidence type="ECO:0000313" key="2">
    <source>
        <dbReference type="Proteomes" id="UP000079169"/>
    </source>
</evidence>
<sequence>MLRQHNLKEAALLAKSFRAHYAKVVVRPVLAVSYLRTQDLPSLVTVVRAVCENWEKGEEGEKEEEGEEKTAGQLIDMDRIFAGNVLLDIYKATRQDPNVVSHLEQLLNAFVEHAIPISAFSSDYIQNGLGSALTSDISKALGALTSDDLMPQPLQYVPSMFIPRGQPLRCLDKDPLRRWSCDQLLRHPYFNGYYFEVPDEMQYEEITQVSRLPTKDKNKNPNQNNSTSNQSNGLFPQLSSNDPSPNEPLRSTSNPSVYQYKFDHLPDI</sequence>
<organism evidence="2 3">
    <name type="scientific">Diaphorina citri</name>
    <name type="common">Asian citrus psyllid</name>
    <dbReference type="NCBI Taxonomy" id="121845"/>
    <lineage>
        <taxon>Eukaryota</taxon>
        <taxon>Metazoa</taxon>
        <taxon>Ecdysozoa</taxon>
        <taxon>Arthropoda</taxon>
        <taxon>Hexapoda</taxon>
        <taxon>Insecta</taxon>
        <taxon>Pterygota</taxon>
        <taxon>Neoptera</taxon>
        <taxon>Paraneoptera</taxon>
        <taxon>Hemiptera</taxon>
        <taxon>Sternorrhyncha</taxon>
        <taxon>Psylloidea</taxon>
        <taxon>Psyllidae</taxon>
        <taxon>Diaphorininae</taxon>
        <taxon>Diaphorina</taxon>
    </lineage>
</organism>
<name>A0A3Q0IWL7_DIACI</name>
<dbReference type="AlphaFoldDB" id="A0A3Q0IWL7"/>
<reference evidence="3" key="1">
    <citation type="submission" date="2025-08" db="UniProtKB">
        <authorList>
            <consortium name="RefSeq"/>
        </authorList>
    </citation>
    <scope>IDENTIFICATION</scope>
</reference>
<dbReference type="GeneID" id="103510933"/>
<dbReference type="KEGG" id="dci:103510933"/>
<dbReference type="InterPro" id="IPR011009">
    <property type="entry name" value="Kinase-like_dom_sf"/>
</dbReference>
<dbReference type="PaxDb" id="121845-A0A3Q0IWL7"/>